<feature type="domain" description="Ig-like" evidence="11">
    <location>
        <begin position="116"/>
        <end position="222"/>
    </location>
</feature>
<feature type="domain" description="Ig-like" evidence="11">
    <location>
        <begin position="31"/>
        <end position="113"/>
    </location>
</feature>
<keyword evidence="8" id="KW-0393">Immunoglobulin domain</keyword>
<dbReference type="Pfam" id="PF07686">
    <property type="entry name" value="V-set"/>
    <property type="match status" value="1"/>
</dbReference>
<dbReference type="GO" id="GO:0042110">
    <property type="term" value="P:T cell activation"/>
    <property type="evidence" value="ECO:0007669"/>
    <property type="project" value="UniProtKB-ARBA"/>
</dbReference>
<dbReference type="GO" id="GO:0001817">
    <property type="term" value="P:regulation of cytokine production"/>
    <property type="evidence" value="ECO:0007669"/>
    <property type="project" value="TreeGrafter"/>
</dbReference>
<dbReference type="Ensembl" id="ENSSPAT00000021117.1">
    <property type="protein sequence ID" value="ENSSPAP00000020802.1"/>
    <property type="gene ID" value="ENSSPAG00000015680.1"/>
</dbReference>
<evidence type="ECO:0000256" key="6">
    <source>
        <dbReference type="ARBA" id="ARBA00023157"/>
    </source>
</evidence>
<evidence type="ECO:0000313" key="12">
    <source>
        <dbReference type="Ensembl" id="ENSSPAP00000020802.1"/>
    </source>
</evidence>
<organism evidence="12">
    <name type="scientific">Stegastes partitus</name>
    <name type="common">bicolor damselfish</name>
    <dbReference type="NCBI Taxonomy" id="144197"/>
    <lineage>
        <taxon>Eukaryota</taxon>
        <taxon>Metazoa</taxon>
        <taxon>Chordata</taxon>
        <taxon>Craniata</taxon>
        <taxon>Vertebrata</taxon>
        <taxon>Euteleostomi</taxon>
        <taxon>Actinopterygii</taxon>
        <taxon>Neopterygii</taxon>
        <taxon>Teleostei</taxon>
        <taxon>Neoteleostei</taxon>
        <taxon>Acanthomorphata</taxon>
        <taxon>Ovalentaria</taxon>
        <taxon>Pomacentridae</taxon>
        <taxon>Stegastes</taxon>
    </lineage>
</organism>
<dbReference type="InterPro" id="IPR007110">
    <property type="entry name" value="Ig-like_dom"/>
</dbReference>
<dbReference type="PANTHER" id="PTHR24100:SF151">
    <property type="entry name" value="ICOS LIGAND"/>
    <property type="match status" value="1"/>
</dbReference>
<dbReference type="GO" id="GO:1903037">
    <property type="term" value="P:regulation of leukocyte cell-cell adhesion"/>
    <property type="evidence" value="ECO:0007669"/>
    <property type="project" value="UniProtKB-ARBA"/>
</dbReference>
<evidence type="ECO:0000256" key="10">
    <source>
        <dbReference type="SAM" id="Phobius"/>
    </source>
</evidence>
<dbReference type="SMART" id="SM00409">
    <property type="entry name" value="IG"/>
    <property type="match status" value="1"/>
</dbReference>
<keyword evidence="4 10" id="KW-1133">Transmembrane helix</keyword>
<sequence length="274" mass="30702">MAVTQLDHELHIFGFAGEVIGPSQPIVATLGDDITLLCHLEPAQDVSELTTEWTRSDLNPRFVHVWRAGQELVDMKHKSFKGRTTLFTEELQRGNVSLRLSRVRLSDKGTYRCFIPALKKQTDIQLVVGAVSQPEVRISGMDGDTGGAVLQCESAGWYPEPELLWLDGEGKLLSAGPPETVRGPDDLYTVSSRVTVEKRHNNTFTCRVQQNNINQTRETQILIHVPGKLVFLLFLHICCLICNYLSLCGRFSISVLSDNRKKKSLIILVFHFCA</sequence>
<evidence type="ECO:0000256" key="1">
    <source>
        <dbReference type="ARBA" id="ARBA00004370"/>
    </source>
</evidence>
<dbReference type="GO" id="GO:0050852">
    <property type="term" value="P:T cell receptor signaling pathway"/>
    <property type="evidence" value="ECO:0007669"/>
    <property type="project" value="TreeGrafter"/>
</dbReference>
<keyword evidence="2 10" id="KW-0812">Transmembrane</keyword>
<dbReference type="SMART" id="SM00406">
    <property type="entry name" value="IGv"/>
    <property type="match status" value="1"/>
</dbReference>
<feature type="transmembrane region" description="Helical" evidence="10">
    <location>
        <begin position="229"/>
        <end position="253"/>
    </location>
</feature>
<evidence type="ECO:0000256" key="7">
    <source>
        <dbReference type="ARBA" id="ARBA00023180"/>
    </source>
</evidence>
<evidence type="ECO:0000256" key="8">
    <source>
        <dbReference type="ARBA" id="ARBA00023319"/>
    </source>
</evidence>
<keyword evidence="6" id="KW-1015">Disulfide bond</keyword>
<dbReference type="AlphaFoldDB" id="A0A3B5B4Z0"/>
<dbReference type="InterPro" id="IPR003599">
    <property type="entry name" value="Ig_sub"/>
</dbReference>
<dbReference type="InterPro" id="IPR013106">
    <property type="entry name" value="Ig_V-set"/>
</dbReference>
<dbReference type="InterPro" id="IPR050504">
    <property type="entry name" value="IgSF_BTN/MOG"/>
</dbReference>
<accession>A0A3B5B4Z0</accession>
<dbReference type="GO" id="GO:0009897">
    <property type="term" value="C:external side of plasma membrane"/>
    <property type="evidence" value="ECO:0007669"/>
    <property type="project" value="TreeGrafter"/>
</dbReference>
<dbReference type="Pfam" id="PF22705">
    <property type="entry name" value="C2-set_3"/>
    <property type="match status" value="1"/>
</dbReference>
<protein>
    <recommendedName>
        <fullName evidence="11">Ig-like domain-containing protein</fullName>
    </recommendedName>
</protein>
<keyword evidence="5 10" id="KW-0472">Membrane</keyword>
<evidence type="ECO:0000256" key="3">
    <source>
        <dbReference type="ARBA" id="ARBA00022729"/>
    </source>
</evidence>
<dbReference type="PROSITE" id="PS50835">
    <property type="entry name" value="IG_LIKE"/>
    <property type="match status" value="2"/>
</dbReference>
<proteinExistence type="inferred from homology"/>
<dbReference type="GO" id="GO:0005102">
    <property type="term" value="F:signaling receptor binding"/>
    <property type="evidence" value="ECO:0007669"/>
    <property type="project" value="TreeGrafter"/>
</dbReference>
<evidence type="ECO:0000256" key="2">
    <source>
        <dbReference type="ARBA" id="ARBA00022692"/>
    </source>
</evidence>
<reference evidence="12" key="1">
    <citation type="submission" date="2023-09" db="UniProtKB">
        <authorList>
            <consortium name="Ensembl"/>
        </authorList>
    </citation>
    <scope>IDENTIFICATION</scope>
</reference>
<dbReference type="GO" id="GO:0050863">
    <property type="term" value="P:regulation of T cell activation"/>
    <property type="evidence" value="ECO:0007669"/>
    <property type="project" value="UniProtKB-ARBA"/>
</dbReference>
<evidence type="ECO:0000256" key="4">
    <source>
        <dbReference type="ARBA" id="ARBA00022989"/>
    </source>
</evidence>
<evidence type="ECO:0000256" key="5">
    <source>
        <dbReference type="ARBA" id="ARBA00023136"/>
    </source>
</evidence>
<dbReference type="InterPro" id="IPR053896">
    <property type="entry name" value="BTN3A2-like_Ig-C"/>
</dbReference>
<dbReference type="InterPro" id="IPR013783">
    <property type="entry name" value="Ig-like_fold"/>
</dbReference>
<keyword evidence="3" id="KW-0732">Signal</keyword>
<dbReference type="GeneTree" id="ENSGT01050000244843"/>
<dbReference type="InterPro" id="IPR036179">
    <property type="entry name" value="Ig-like_dom_sf"/>
</dbReference>
<dbReference type="SUPFAM" id="SSF48726">
    <property type="entry name" value="Immunoglobulin"/>
    <property type="match status" value="2"/>
</dbReference>
<comment type="similarity">
    <text evidence="9">Belongs to the SKINT family.</text>
</comment>
<name>A0A3B5B4Z0_9TELE</name>
<dbReference type="FunFam" id="2.60.40.10:FF:000142">
    <property type="entry name" value="V-set domain-containing T-cell activation inhibitor 1"/>
    <property type="match status" value="1"/>
</dbReference>
<dbReference type="Gene3D" id="2.60.40.10">
    <property type="entry name" value="Immunoglobulins"/>
    <property type="match status" value="2"/>
</dbReference>
<evidence type="ECO:0000259" key="11">
    <source>
        <dbReference type="PROSITE" id="PS50835"/>
    </source>
</evidence>
<dbReference type="PANTHER" id="PTHR24100">
    <property type="entry name" value="BUTYROPHILIN"/>
    <property type="match status" value="1"/>
</dbReference>
<comment type="subcellular location">
    <subcellularLocation>
        <location evidence="1">Membrane</location>
    </subcellularLocation>
</comment>
<keyword evidence="7" id="KW-0325">Glycoprotein</keyword>
<evidence type="ECO:0000256" key="9">
    <source>
        <dbReference type="ARBA" id="ARBA00038221"/>
    </source>
</evidence>
<dbReference type="FunFam" id="2.60.40.10:FF:000088">
    <property type="entry name" value="Butyrophilin subfamily 1 member A1"/>
    <property type="match status" value="1"/>
</dbReference>